<accession>A0A8H3IDK9</accession>
<evidence type="ECO:0000256" key="1">
    <source>
        <dbReference type="SAM" id="SignalP"/>
    </source>
</evidence>
<dbReference type="EMBL" id="CAJPDT010000035">
    <property type="protein sequence ID" value="CAF9924127.1"/>
    <property type="molecule type" value="Genomic_DNA"/>
</dbReference>
<sequence>MKTTILRFFVAAGFAVKILAQFAQTLTTDPQVPGKLIYVPSPGSTSSVAAPIAVPTLVYNCYMMPLICENVASWAKSVRPNGNGDLGPAQTFYFDPDDTHKQRRRGVACGCFRHDDCSTAVSNGKQAGVSVQTIARSGGDANAFSGISLSNSRIILAGTNPPRDPITGQPTTPRLPLNSIPGRFFADGIAFSCDEFPAATFINGGKNAKTICALQSWQIFSGADVQSTSKPGTWPNTGKWPLPPASGIRMEQDWQAQSHVYLRVGDAHDMESNIDASHRAPSA</sequence>
<proteinExistence type="predicted"/>
<evidence type="ECO:0000313" key="3">
    <source>
        <dbReference type="Proteomes" id="UP000664534"/>
    </source>
</evidence>
<reference evidence="2" key="1">
    <citation type="submission" date="2021-03" db="EMBL/GenBank/DDBJ databases">
        <authorList>
            <person name="Tagirdzhanova G."/>
        </authorList>
    </citation>
    <scope>NUCLEOTIDE SEQUENCE</scope>
</reference>
<dbReference type="OrthoDB" id="4496865at2759"/>
<organism evidence="2 3">
    <name type="scientific">Imshaugia aleurites</name>
    <dbReference type="NCBI Taxonomy" id="172621"/>
    <lineage>
        <taxon>Eukaryota</taxon>
        <taxon>Fungi</taxon>
        <taxon>Dikarya</taxon>
        <taxon>Ascomycota</taxon>
        <taxon>Pezizomycotina</taxon>
        <taxon>Lecanoromycetes</taxon>
        <taxon>OSLEUM clade</taxon>
        <taxon>Lecanoromycetidae</taxon>
        <taxon>Lecanorales</taxon>
        <taxon>Lecanorineae</taxon>
        <taxon>Parmeliaceae</taxon>
        <taxon>Imshaugia</taxon>
    </lineage>
</organism>
<keyword evidence="3" id="KW-1185">Reference proteome</keyword>
<comment type="caution">
    <text evidence="2">The sequence shown here is derived from an EMBL/GenBank/DDBJ whole genome shotgun (WGS) entry which is preliminary data.</text>
</comment>
<evidence type="ECO:0000313" key="2">
    <source>
        <dbReference type="EMBL" id="CAF9924127.1"/>
    </source>
</evidence>
<dbReference type="AlphaFoldDB" id="A0A8H3IDK9"/>
<protein>
    <submittedName>
        <fullName evidence="2">Uncharacterized protein</fullName>
    </submittedName>
</protein>
<name>A0A8H3IDK9_9LECA</name>
<feature type="chain" id="PRO_5034260830" evidence="1">
    <location>
        <begin position="21"/>
        <end position="283"/>
    </location>
</feature>
<dbReference type="Proteomes" id="UP000664534">
    <property type="component" value="Unassembled WGS sequence"/>
</dbReference>
<gene>
    <name evidence="2" type="ORF">IMSHALPRED_006115</name>
</gene>
<feature type="signal peptide" evidence="1">
    <location>
        <begin position="1"/>
        <end position="20"/>
    </location>
</feature>
<keyword evidence="1" id="KW-0732">Signal</keyword>